<dbReference type="RefSeq" id="WP_010881667.1">
    <property type="nucleotide sequence ID" value="NC_010741.1"/>
</dbReference>
<feature type="transmembrane region" description="Helical" evidence="2">
    <location>
        <begin position="31"/>
        <end position="56"/>
    </location>
</feature>
<evidence type="ECO:0000313" key="5">
    <source>
        <dbReference type="Proteomes" id="UP000001202"/>
    </source>
</evidence>
<feature type="transmembrane region" description="Helical" evidence="2">
    <location>
        <begin position="238"/>
        <end position="257"/>
    </location>
</feature>
<dbReference type="InterPro" id="IPR036457">
    <property type="entry name" value="PPM-type-like_dom_sf"/>
</dbReference>
<dbReference type="PANTHER" id="PTHR43156:SF2">
    <property type="entry name" value="STAGE II SPORULATION PROTEIN E"/>
    <property type="match status" value="1"/>
</dbReference>
<feature type="transmembrane region" description="Helical" evidence="2">
    <location>
        <begin position="6"/>
        <end position="24"/>
    </location>
</feature>
<keyword evidence="2" id="KW-0812">Transmembrane</keyword>
<dbReference type="Pfam" id="PF07228">
    <property type="entry name" value="SpoIIE"/>
    <property type="match status" value="1"/>
</dbReference>
<feature type="transmembrane region" description="Helical" evidence="2">
    <location>
        <begin position="139"/>
        <end position="163"/>
    </location>
</feature>
<keyword evidence="1" id="KW-0378">Hydrolase</keyword>
<evidence type="ECO:0000259" key="3">
    <source>
        <dbReference type="SMART" id="SM00331"/>
    </source>
</evidence>
<sequence>MGLLFFSYLFVAVFVFDVFCLKFYTRRAYALLANIALVSGVASFFLSLSLTAVLYGKMNIQAFLFKIALIFFTHASYLFSDMAYQLPYFKKNKRFFLCNTTIHLFGILIIIFGMGPFKWNVLVSFKFYQNYLFSSVSGIVLYAALFFLIIPCVTFATLVKKAFMMKSIAYRQQLLFLAGAVALGFITWVIILFLFAVFPWVFVFFPLGGVFIVLFSQWAFASTGIVSFKEVVFALSRFVLCTVGFSCTAGYISVFWVHRFSTLDMQFVFGFFIVYALFALRDYAFDACSVFFGEIADSGQKLAAELQALDYTAKPAQVLRTFMDTLRMRIACRGLTFLLADEAGVFKTVYSDFEEMATHEMEHQSLQYFFNQDVLMIRKSDPVIDHARQAIRTDILHFFDITHAQMIVLIREAQKLIGCLCFGMKNNGVEYSNHDQHVLEKLYSHFVLVSYYLQNIAKQDVVITVDKELKMSHQIIESIQRKRDFIQDASVEVDSIAYSAHQLGGDFVDFIKLSEKRYLLVIGDVSGKGLAASMSMVILKSVLSTFLRGLCLEETAVFTTFIEKINRFIKDNLPCGTFFAGVFCILDLATHTLYYANCGIPLMSMYVASYKNVVEIQGEGRVLGFVKDVMPFLRVRKVQLGQGDVVVFSTDGMVEVQNLQRERFGNERVDRILQESHGLPVSQITRTIYARLCEFMARDMQDDVTVLAIKCLGPR</sequence>
<dbReference type="Gene3D" id="3.60.40.10">
    <property type="entry name" value="PPM-type phosphatase domain"/>
    <property type="match status" value="1"/>
</dbReference>
<dbReference type="AlphaFoldDB" id="A0A0H3BIP2"/>
<feature type="transmembrane region" description="Helical" evidence="2">
    <location>
        <begin position="204"/>
        <end position="226"/>
    </location>
</feature>
<keyword evidence="2" id="KW-1133">Transmembrane helix</keyword>
<dbReference type="Proteomes" id="UP000001202">
    <property type="component" value="Chromosome"/>
</dbReference>
<evidence type="ECO:0000313" key="4">
    <source>
        <dbReference type="EMBL" id="ACD70645.1"/>
    </source>
</evidence>
<dbReference type="SUPFAM" id="SSF81606">
    <property type="entry name" value="PP2C-like"/>
    <property type="match status" value="1"/>
</dbReference>
<feature type="transmembrane region" description="Helical" evidence="2">
    <location>
        <begin position="263"/>
        <end position="280"/>
    </location>
</feature>
<name>A0A0H3BIP2_TREPS</name>
<dbReference type="InterPro" id="IPR052016">
    <property type="entry name" value="Bact_Sigma-Reg"/>
</dbReference>
<reference evidence="4 5" key="1">
    <citation type="journal article" date="2008" name="BMC Microbiol.">
        <title>Complete genome sequence of Treponema pallidum ssp. pallidum strain SS14 determined with oligonucleotide arrays.</title>
        <authorList>
            <person name="Matejkova P."/>
            <person name="Strouhal M."/>
            <person name="Smajs D."/>
            <person name="Norris S.J."/>
            <person name="Palzkill T."/>
            <person name="Petrosino J.F."/>
            <person name="Sodergren E."/>
            <person name="Norton J.E."/>
            <person name="Singh J."/>
            <person name="Richmond T.A."/>
            <person name="Molla M.N."/>
            <person name="Albert T.J."/>
            <person name="Weinstock G.M."/>
        </authorList>
    </citation>
    <scope>NUCLEOTIDE SEQUENCE [LARGE SCALE GENOMIC DNA]</scope>
    <source>
        <strain evidence="4 5">SS14</strain>
    </source>
</reference>
<feature type="transmembrane region" description="Helical" evidence="2">
    <location>
        <begin position="96"/>
        <end position="119"/>
    </location>
</feature>
<dbReference type="PANTHER" id="PTHR43156">
    <property type="entry name" value="STAGE II SPORULATION PROTEIN E-RELATED"/>
    <property type="match status" value="1"/>
</dbReference>
<gene>
    <name evidence="4" type="ordered locus">TPASS_0219</name>
</gene>
<dbReference type="GeneID" id="93876007"/>
<dbReference type="EMBL" id="CP000805">
    <property type="protein sequence ID" value="ACD70645.1"/>
    <property type="molecule type" value="Genomic_DNA"/>
</dbReference>
<dbReference type="GO" id="GO:0016791">
    <property type="term" value="F:phosphatase activity"/>
    <property type="evidence" value="ECO:0007669"/>
    <property type="project" value="TreeGrafter"/>
</dbReference>
<evidence type="ECO:0000256" key="1">
    <source>
        <dbReference type="ARBA" id="ARBA00022801"/>
    </source>
</evidence>
<dbReference type="InterPro" id="IPR001932">
    <property type="entry name" value="PPM-type_phosphatase-like_dom"/>
</dbReference>
<accession>A0A0H3BIP2</accession>
<evidence type="ECO:0000256" key="2">
    <source>
        <dbReference type="SAM" id="Phobius"/>
    </source>
</evidence>
<keyword evidence="2" id="KW-0472">Membrane</keyword>
<dbReference type="PATRIC" id="fig|455434.6.peg.224"/>
<protein>
    <submittedName>
        <fullName evidence="4">Possible sigma factor SigB regulation protein</fullName>
    </submittedName>
</protein>
<feature type="transmembrane region" description="Helical" evidence="2">
    <location>
        <begin position="62"/>
        <end position="84"/>
    </location>
</feature>
<proteinExistence type="predicted"/>
<organism evidence="4 5">
    <name type="scientific">Treponema pallidum subsp. pallidum (strain SS14)</name>
    <dbReference type="NCBI Taxonomy" id="455434"/>
    <lineage>
        <taxon>Bacteria</taxon>
        <taxon>Pseudomonadati</taxon>
        <taxon>Spirochaetota</taxon>
        <taxon>Spirochaetia</taxon>
        <taxon>Spirochaetales</taxon>
        <taxon>Treponemataceae</taxon>
        <taxon>Treponema</taxon>
    </lineage>
</organism>
<dbReference type="SMART" id="SM00331">
    <property type="entry name" value="PP2C_SIG"/>
    <property type="match status" value="1"/>
</dbReference>
<feature type="domain" description="PPM-type phosphatase" evidence="3">
    <location>
        <begin position="488"/>
        <end position="711"/>
    </location>
</feature>
<feature type="transmembrane region" description="Helical" evidence="2">
    <location>
        <begin position="175"/>
        <end position="198"/>
    </location>
</feature>
<dbReference type="KEGG" id="tpp:TPASS_0219"/>